<reference evidence="2 3" key="1">
    <citation type="submission" date="2013-10" db="EMBL/GenBank/DDBJ databases">
        <authorList>
            <consortium name="International Citrus Genome Consortium"/>
            <person name="Jenkins J."/>
            <person name="Schmutz J."/>
            <person name="Prochnik S."/>
            <person name="Rokhsar D."/>
            <person name="Gmitter F."/>
            <person name="Ollitrault P."/>
            <person name="Machado M."/>
            <person name="Talon M."/>
            <person name="Wincker P."/>
            <person name="Jaillon O."/>
            <person name="Morgante M."/>
        </authorList>
    </citation>
    <scope>NUCLEOTIDE SEQUENCE</scope>
    <source>
        <strain evidence="3">cv. Clemenules</strain>
    </source>
</reference>
<evidence type="ECO:0000256" key="1">
    <source>
        <dbReference type="SAM" id="Phobius"/>
    </source>
</evidence>
<dbReference type="EMBL" id="KI536799">
    <property type="protein sequence ID" value="ESR48718.1"/>
    <property type="molecule type" value="Genomic_DNA"/>
</dbReference>
<protein>
    <submittedName>
        <fullName evidence="2">Uncharacterized protein</fullName>
    </submittedName>
</protein>
<proteinExistence type="predicted"/>
<dbReference type="Proteomes" id="UP000030687">
    <property type="component" value="Unassembled WGS sequence"/>
</dbReference>
<dbReference type="InParanoid" id="V4SLU1"/>
<keyword evidence="1" id="KW-1133">Transmembrane helix</keyword>
<name>V4SLU1_CITCL</name>
<accession>V4SLU1</accession>
<dbReference type="KEGG" id="cic:CICLE_v10003940mg"/>
<gene>
    <name evidence="2" type="ORF">CICLE_v10003940mg</name>
</gene>
<organism evidence="2 3">
    <name type="scientific">Citrus clementina</name>
    <name type="common">Clementine</name>
    <name type="synonym">Citrus deliciosa x Citrus sinensis</name>
    <dbReference type="NCBI Taxonomy" id="85681"/>
    <lineage>
        <taxon>Eukaryota</taxon>
        <taxon>Viridiplantae</taxon>
        <taxon>Streptophyta</taxon>
        <taxon>Embryophyta</taxon>
        <taxon>Tracheophyta</taxon>
        <taxon>Spermatophyta</taxon>
        <taxon>Magnoliopsida</taxon>
        <taxon>eudicotyledons</taxon>
        <taxon>Gunneridae</taxon>
        <taxon>Pentapetalae</taxon>
        <taxon>rosids</taxon>
        <taxon>malvids</taxon>
        <taxon>Sapindales</taxon>
        <taxon>Rutaceae</taxon>
        <taxon>Aurantioideae</taxon>
        <taxon>Citrus</taxon>
    </lineage>
</organism>
<evidence type="ECO:0000313" key="2">
    <source>
        <dbReference type="EMBL" id="ESR48718.1"/>
    </source>
</evidence>
<feature type="transmembrane region" description="Helical" evidence="1">
    <location>
        <begin position="20"/>
        <end position="43"/>
    </location>
</feature>
<keyword evidence="3" id="KW-1185">Reference proteome</keyword>
<keyword evidence="1" id="KW-0472">Membrane</keyword>
<keyword evidence="1" id="KW-0812">Transmembrane</keyword>
<dbReference type="AlphaFoldDB" id="V4SLU1"/>
<dbReference type="Gramene" id="ESR48718">
    <property type="protein sequence ID" value="ESR48718"/>
    <property type="gene ID" value="CICLE_v10003940mg"/>
</dbReference>
<evidence type="ECO:0000313" key="3">
    <source>
        <dbReference type="Proteomes" id="UP000030687"/>
    </source>
</evidence>
<sequence>MSSCSSNEDYLSMVLLGPGLFSQFKITYMFFSLFYFILFWPCFRVNFVPELGKVNTEFVSMLNCRDRFCSHFPCQLLMLVEHEYVASPNR</sequence>